<organism evidence="2 3">
    <name type="scientific">Thermomonas aquatica</name>
    <dbReference type="NCBI Taxonomy" id="2202149"/>
    <lineage>
        <taxon>Bacteria</taxon>
        <taxon>Pseudomonadati</taxon>
        <taxon>Pseudomonadota</taxon>
        <taxon>Gammaproteobacteria</taxon>
        <taxon>Lysobacterales</taxon>
        <taxon>Lysobacteraceae</taxon>
        <taxon>Thermomonas</taxon>
    </lineage>
</organism>
<evidence type="ECO:0000313" key="3">
    <source>
        <dbReference type="Proteomes" id="UP000308149"/>
    </source>
</evidence>
<dbReference type="KEGG" id="thes:FHQ07_06750"/>
<accession>A0A5B7ZRD2</accession>
<name>A0A5B7ZRD2_9GAMM</name>
<sequence>MASIRLQVSVASGLSPYIAATPSGRTMATLHRPTLPKQPSRLEVEGREYRIEHAVASNHVLLNDFRYALVDAAGGTLASCTAKPGVRATDVTIGDAGYRLVRRNRWLSMRYTLEDAQGRELGRIVETTGFSLWRRKFALEMPEPIGLPAAMFLFFLAATFTYR</sequence>
<gene>
    <name evidence="2" type="ORF">FHQ07_06750</name>
</gene>
<dbReference type="AlphaFoldDB" id="A0A5B7ZRD2"/>
<keyword evidence="3" id="KW-1185">Reference proteome</keyword>
<reference evidence="2 3" key="1">
    <citation type="submission" date="2019-06" db="EMBL/GenBank/DDBJ databases">
        <title>Thermomonas aquatica sp. nov., isolated from an industrial wastewater treatment plant.</title>
        <authorList>
            <person name="Jeon J.H."/>
            <person name="Park D.-S."/>
        </authorList>
    </citation>
    <scope>NUCLEOTIDE SEQUENCE [LARGE SCALE GENOMIC DNA]</scope>
    <source>
        <strain evidence="2 3">SY21</strain>
    </source>
</reference>
<evidence type="ECO:0000313" key="2">
    <source>
        <dbReference type="EMBL" id="QDA57036.1"/>
    </source>
</evidence>
<dbReference type="RefSeq" id="WP_139716088.1">
    <property type="nucleotide sequence ID" value="NZ_CP040871.1"/>
</dbReference>
<evidence type="ECO:0000256" key="1">
    <source>
        <dbReference type="SAM" id="Phobius"/>
    </source>
</evidence>
<feature type="transmembrane region" description="Helical" evidence="1">
    <location>
        <begin position="144"/>
        <end position="162"/>
    </location>
</feature>
<protein>
    <submittedName>
        <fullName evidence="2">Uncharacterized protein</fullName>
    </submittedName>
</protein>
<keyword evidence="1" id="KW-1133">Transmembrane helix</keyword>
<keyword evidence="1" id="KW-0472">Membrane</keyword>
<dbReference type="OrthoDB" id="6893583at2"/>
<dbReference type="Proteomes" id="UP000308149">
    <property type="component" value="Chromosome"/>
</dbReference>
<keyword evidence="1" id="KW-0812">Transmembrane</keyword>
<proteinExistence type="predicted"/>
<dbReference type="EMBL" id="CP040871">
    <property type="protein sequence ID" value="QDA57036.1"/>
    <property type="molecule type" value="Genomic_DNA"/>
</dbReference>